<dbReference type="OrthoDB" id="2680225at2"/>
<reference evidence="2 3" key="1">
    <citation type="submission" date="2016-11" db="EMBL/GenBank/DDBJ databases">
        <authorList>
            <person name="Jaros S."/>
            <person name="Januszkiewicz K."/>
            <person name="Wedrychowicz H."/>
        </authorList>
    </citation>
    <scope>NUCLEOTIDE SEQUENCE [LARGE SCALE GENOMIC DNA]</scope>
    <source>
        <strain evidence="2 3">DSM 44666</strain>
    </source>
</reference>
<dbReference type="STRING" id="112248.SAMN05444392_10766"/>
<dbReference type="RefSeq" id="WP_073155078.1">
    <property type="nucleotide sequence ID" value="NZ_FQVL01000007.1"/>
</dbReference>
<evidence type="ECO:0000259" key="1">
    <source>
        <dbReference type="Pfam" id="PF26115"/>
    </source>
</evidence>
<dbReference type="EMBL" id="FQVL01000007">
    <property type="protein sequence ID" value="SHF07510.1"/>
    <property type="molecule type" value="Genomic_DNA"/>
</dbReference>
<evidence type="ECO:0000313" key="3">
    <source>
        <dbReference type="Proteomes" id="UP000184476"/>
    </source>
</evidence>
<feature type="domain" description="GAPS4 PD-(D/E)XK nuclease" evidence="1">
    <location>
        <begin position="2"/>
        <end position="171"/>
    </location>
</feature>
<dbReference type="Proteomes" id="UP000184476">
    <property type="component" value="Unassembled WGS sequence"/>
</dbReference>
<dbReference type="AlphaFoldDB" id="A0A1M4YP03"/>
<accession>A0A1M4YP03</accession>
<evidence type="ECO:0000313" key="2">
    <source>
        <dbReference type="EMBL" id="SHF07510.1"/>
    </source>
</evidence>
<keyword evidence="3" id="KW-1185">Reference proteome</keyword>
<name>A0A1M4YP03_9BACL</name>
<gene>
    <name evidence="2" type="ORF">SAMN05444392_10766</name>
</gene>
<dbReference type="Pfam" id="PF26115">
    <property type="entry name" value="PDDEXK_GAPS4"/>
    <property type="match status" value="1"/>
</dbReference>
<protein>
    <recommendedName>
        <fullName evidence="1">GAPS4 PD-(D/E)XK nuclease domain-containing protein</fullName>
    </recommendedName>
</protein>
<organism evidence="2 3">
    <name type="scientific">Seinonella peptonophila</name>
    <dbReference type="NCBI Taxonomy" id="112248"/>
    <lineage>
        <taxon>Bacteria</taxon>
        <taxon>Bacillati</taxon>
        <taxon>Bacillota</taxon>
        <taxon>Bacilli</taxon>
        <taxon>Bacillales</taxon>
        <taxon>Thermoactinomycetaceae</taxon>
        <taxon>Seinonella</taxon>
    </lineage>
</organism>
<dbReference type="InterPro" id="IPR058873">
    <property type="entry name" value="PDDEXK_GAPS4"/>
</dbReference>
<proteinExistence type="predicted"/>
<sequence>MAGEDSKNSGEFGEKIVEGLLELIGWSSFQKGLGIDCFDGDLHKIGKSPKTRHGIDFYYSYDCPLVDYRREDIVISVKHTTKPYPLKNPTTKFKEYLKDLAHAIECFEQDIEYKSSLNTSNYIKDVNTTGVLFWLSSNKDEKYGSVIEKITNFRPNSNLSFNSIYLVDNKRATFLLNTINYARNYARNKYNTDEVKFVYPSTGYNSSPLNKVSSGDILPVQYINSTILPVRVDVENQVSILLLFINDCFSEQSLKRLVGLSHNLTEGWASEKTILYPDYSYIKHNHTVSKVKQQYRDQKFIKDVYVSSYLEDIGLLGAD</sequence>